<dbReference type="GO" id="GO:0006096">
    <property type="term" value="P:glycolytic process"/>
    <property type="evidence" value="ECO:0007669"/>
    <property type="project" value="InterPro"/>
</dbReference>
<dbReference type="CDD" id="cd24008">
    <property type="entry name" value="ASKHA_NBD_GLK"/>
    <property type="match status" value="1"/>
</dbReference>
<dbReference type="Gene3D" id="3.30.420.40">
    <property type="match status" value="1"/>
</dbReference>
<dbReference type="Pfam" id="PF02685">
    <property type="entry name" value="Glucokinase"/>
    <property type="match status" value="1"/>
</dbReference>
<name>U3GPP5_PARKE</name>
<protein>
    <submittedName>
        <fullName evidence="3">Glucokinase</fullName>
    </submittedName>
</protein>
<dbReference type="PANTHER" id="PTHR47363:SF1">
    <property type="entry name" value="GLUCOKINASE"/>
    <property type="match status" value="1"/>
</dbReference>
<dbReference type="InterPro" id="IPR003836">
    <property type="entry name" value="Glucokinase"/>
</dbReference>
<evidence type="ECO:0000256" key="1">
    <source>
        <dbReference type="ARBA" id="ARBA00022679"/>
    </source>
</evidence>
<dbReference type="PANTHER" id="PTHR47363">
    <property type="entry name" value="GLUCOKINASE"/>
    <property type="match status" value="1"/>
</dbReference>
<dbReference type="GO" id="GO:0004340">
    <property type="term" value="F:glucokinase activity"/>
    <property type="evidence" value="ECO:0007669"/>
    <property type="project" value="InterPro"/>
</dbReference>
<reference evidence="3" key="1">
    <citation type="submission" date="2013-05" db="EMBL/GenBank/DDBJ databases">
        <title>Gene cloning, sequence analysis, and expression profiles of a glucokinase gene from the photoheterotrophic green alga Chlorella kessleri.</title>
        <authorList>
            <person name="Cui H."/>
            <person name="Yu X."/>
            <person name="Qin S."/>
        </authorList>
    </citation>
    <scope>NUCLEOTIDE SEQUENCE</scope>
    <source>
        <strain evidence="3">CGMCC 4917</strain>
    </source>
</reference>
<dbReference type="AlphaFoldDB" id="U3GPP5"/>
<dbReference type="InterPro" id="IPR043129">
    <property type="entry name" value="ATPase_NBD"/>
</dbReference>
<dbReference type="Gene3D" id="3.40.367.20">
    <property type="match status" value="1"/>
</dbReference>
<dbReference type="SUPFAM" id="SSF53067">
    <property type="entry name" value="Actin-like ATPase domain"/>
    <property type="match status" value="1"/>
</dbReference>
<keyword evidence="1" id="KW-0808">Transferase</keyword>
<proteinExistence type="evidence at transcript level"/>
<organism evidence="3">
    <name type="scientific">Parachlorella kessleri</name>
    <name type="common">Green alga</name>
    <name type="synonym">Chlorella kessleri</name>
    <dbReference type="NCBI Taxonomy" id="3074"/>
    <lineage>
        <taxon>Eukaryota</taxon>
        <taxon>Viridiplantae</taxon>
        <taxon>Chlorophyta</taxon>
        <taxon>core chlorophytes</taxon>
        <taxon>Trebouxiophyceae</taxon>
        <taxon>Chlorellales</taxon>
        <taxon>Chlorellaceae</taxon>
        <taxon>Parachlorella</taxon>
    </lineage>
</organism>
<sequence length="362" mass="38972">MEACSWRRPACQRPYILSVASKGKPIRTVRLVPMAKSGAHTVLAGDVGGTNCRLQAWELDQDLHPTTLINEQVYATSDYPEFDQALAAFLKTQQVAACEPQSAAIAVAGPVRDNRAVMTNLGWVIDGPELQKQFGFRVEVLNDFEAVGYSVPELTDDDIITLHDVPAHPKGPKAVLGPGTGLGEAQLFWDDALGTYRVCPSEGAHSGFAPRGWKQLMLCHSVERELGHVDVEHVACGSGLVRIYDFLRRDEPSQYPGVDLSRELDPAGVSRAAVDGSNPVASEALDIFLAIIGGGQQAQAALYPLEQCSGQRHSDDPCIVGFYGQFIAGLCTETYAWVKVEQGLKLTGIGPFGPSLALIVTC</sequence>
<keyword evidence="2 3" id="KW-0418">Kinase</keyword>
<dbReference type="GO" id="GO:0005536">
    <property type="term" value="F:D-glucose binding"/>
    <property type="evidence" value="ECO:0007669"/>
    <property type="project" value="InterPro"/>
</dbReference>
<dbReference type="EMBL" id="KF011248">
    <property type="protein sequence ID" value="AGT99296.1"/>
    <property type="molecule type" value="mRNA"/>
</dbReference>
<evidence type="ECO:0000256" key="2">
    <source>
        <dbReference type="ARBA" id="ARBA00022777"/>
    </source>
</evidence>
<evidence type="ECO:0000313" key="3">
    <source>
        <dbReference type="EMBL" id="AGT99296.1"/>
    </source>
</evidence>
<dbReference type="GO" id="GO:0005524">
    <property type="term" value="F:ATP binding"/>
    <property type="evidence" value="ECO:0007669"/>
    <property type="project" value="InterPro"/>
</dbReference>
<accession>U3GPP5</accession>